<dbReference type="Proteomes" id="UP001165962">
    <property type="component" value="Unassembled WGS sequence"/>
</dbReference>
<gene>
    <name evidence="1" type="ORF">G9U52_25300</name>
</gene>
<dbReference type="RefSeq" id="WP_166153451.1">
    <property type="nucleotide sequence ID" value="NZ_JAAOIW010000011.1"/>
</dbReference>
<sequence length="84" mass="10179">MKKELEEAGYFVHTDIDIAFGPFDKYCAKKGKYLEGWMYMYHDCYGIHYYKHSCTRNYIEISINGLRADSILFRFWIWLRASCR</sequence>
<dbReference type="EMBL" id="JAAOIW010000011">
    <property type="protein sequence ID" value="NHN33138.1"/>
    <property type="molecule type" value="Genomic_DNA"/>
</dbReference>
<evidence type="ECO:0000313" key="2">
    <source>
        <dbReference type="Proteomes" id="UP001165962"/>
    </source>
</evidence>
<protein>
    <submittedName>
        <fullName evidence="1">Uncharacterized protein</fullName>
    </submittedName>
</protein>
<evidence type="ECO:0000313" key="1">
    <source>
        <dbReference type="EMBL" id="NHN33138.1"/>
    </source>
</evidence>
<organism evidence="1 2">
    <name type="scientific">Paenibacillus agricola</name>
    <dbReference type="NCBI Taxonomy" id="2716264"/>
    <lineage>
        <taxon>Bacteria</taxon>
        <taxon>Bacillati</taxon>
        <taxon>Bacillota</taxon>
        <taxon>Bacilli</taxon>
        <taxon>Bacillales</taxon>
        <taxon>Paenibacillaceae</taxon>
        <taxon>Paenibacillus</taxon>
    </lineage>
</organism>
<keyword evidence="2" id="KW-1185">Reference proteome</keyword>
<name>A0ABX0JC48_9BACL</name>
<reference evidence="1" key="1">
    <citation type="submission" date="2020-03" db="EMBL/GenBank/DDBJ databases">
        <title>Draft sequencing of Paenibacilllus sp. S3N08.</title>
        <authorList>
            <person name="Kim D.-U."/>
        </authorList>
    </citation>
    <scope>NUCLEOTIDE SEQUENCE</scope>
    <source>
        <strain evidence="1">S3N08</strain>
    </source>
</reference>
<accession>A0ABX0JC48</accession>
<comment type="caution">
    <text evidence="1">The sequence shown here is derived from an EMBL/GenBank/DDBJ whole genome shotgun (WGS) entry which is preliminary data.</text>
</comment>
<proteinExistence type="predicted"/>